<dbReference type="InterPro" id="IPR013894">
    <property type="entry name" value="RMI1_OB"/>
</dbReference>
<evidence type="ECO:0000256" key="1">
    <source>
        <dbReference type="SAM" id="MobiDB-lite"/>
    </source>
</evidence>
<accession>A0A5C3E7T7</accession>
<dbReference type="AlphaFoldDB" id="A0A5C3E7T7"/>
<feature type="compositionally biased region" description="Low complexity" evidence="1">
    <location>
        <begin position="46"/>
        <end position="60"/>
    </location>
</feature>
<protein>
    <recommendedName>
        <fullName evidence="2">RecQ mediated genome instability protein 1 OB-fold domain-containing protein</fullName>
    </recommendedName>
</protein>
<name>A0A5C3E7T7_9BASI</name>
<feature type="region of interest" description="Disordered" evidence="1">
    <location>
        <begin position="43"/>
        <end position="78"/>
    </location>
</feature>
<feature type="domain" description="RecQ mediated genome instability protein 1 OB-fold" evidence="2">
    <location>
        <begin position="88"/>
        <end position="201"/>
    </location>
</feature>
<evidence type="ECO:0000313" key="4">
    <source>
        <dbReference type="Proteomes" id="UP000324022"/>
    </source>
</evidence>
<feature type="compositionally biased region" description="Polar residues" evidence="1">
    <location>
        <begin position="264"/>
        <end position="291"/>
    </location>
</feature>
<gene>
    <name evidence="3" type="ORF">UTRI_02411</name>
</gene>
<feature type="compositionally biased region" description="Basic residues" evidence="1">
    <location>
        <begin position="63"/>
        <end position="76"/>
    </location>
</feature>
<feature type="compositionally biased region" description="Acidic residues" evidence="1">
    <location>
        <begin position="296"/>
        <end position="306"/>
    </location>
</feature>
<feature type="region of interest" description="Disordered" evidence="1">
    <location>
        <begin position="253"/>
        <end position="306"/>
    </location>
</feature>
<proteinExistence type="predicted"/>
<dbReference type="InterPro" id="IPR042470">
    <property type="entry name" value="RMI1_N_C_sf"/>
</dbReference>
<reference evidence="3 4" key="1">
    <citation type="submission" date="2018-03" db="EMBL/GenBank/DDBJ databases">
        <authorList>
            <person name="Guldener U."/>
        </authorList>
    </citation>
    <scope>NUCLEOTIDE SEQUENCE [LARGE SCALE GENOMIC DNA]</scope>
    <source>
        <strain evidence="3 4">NBRC100155</strain>
    </source>
</reference>
<evidence type="ECO:0000259" key="2">
    <source>
        <dbReference type="Pfam" id="PF08585"/>
    </source>
</evidence>
<dbReference type="EMBL" id="OOIN01000013">
    <property type="protein sequence ID" value="SPO26135.1"/>
    <property type="molecule type" value="Genomic_DNA"/>
</dbReference>
<sequence>MADSEQVPLAVTRLLSARYPTLEVDPRWLQTCVQTSASGSISAHWSTRQARASSTTSTTRLGPGRRRSPSYTRSRRPCFAPPTARLELREAIFLVQIESMIDIGFRPLRNWIAEARREARRANIDPNEVPVEEVKTASTASSRADHMADFQAQEDDKIQATTVYPRRMLKLELSDGSKNGTAFAIESQRVPALDMNTTKIGPSCCSKSALLAALEAKKRCSALQPVTSSKVNTTTSSTMMHGRESFIFKPWQRPPAAQLPGKGMSQTSAGESRSQRSDTAATRPSATQENPISLIDSDEDADGYDDGTLIDDVVLDVIASGQPNRSIRAAGGCQTFRRG</sequence>
<dbReference type="OrthoDB" id="341511at2759"/>
<organism evidence="3 4">
    <name type="scientific">Ustilago trichophora</name>
    <dbReference type="NCBI Taxonomy" id="86804"/>
    <lineage>
        <taxon>Eukaryota</taxon>
        <taxon>Fungi</taxon>
        <taxon>Dikarya</taxon>
        <taxon>Basidiomycota</taxon>
        <taxon>Ustilaginomycotina</taxon>
        <taxon>Ustilaginomycetes</taxon>
        <taxon>Ustilaginales</taxon>
        <taxon>Ustilaginaceae</taxon>
        <taxon>Ustilago</taxon>
    </lineage>
</organism>
<dbReference type="Pfam" id="PF08585">
    <property type="entry name" value="RMI1_N_C"/>
    <property type="match status" value="1"/>
</dbReference>
<keyword evidence="4" id="KW-1185">Reference proteome</keyword>
<dbReference type="Proteomes" id="UP000324022">
    <property type="component" value="Unassembled WGS sequence"/>
</dbReference>
<dbReference type="Gene3D" id="2.40.50.770">
    <property type="entry name" value="RecQ-mediated genome instability protein Rmi1, C-terminal domain"/>
    <property type="match status" value="1"/>
</dbReference>
<evidence type="ECO:0000313" key="3">
    <source>
        <dbReference type="EMBL" id="SPO26135.1"/>
    </source>
</evidence>